<comment type="function">
    <text evidence="2">Converts GTP to 7,8-dihydroneopterin triphosphate.</text>
</comment>
<dbReference type="EC" id="3.5.4.16" evidence="2"/>
<dbReference type="PANTHER" id="PTHR36445:SF1">
    <property type="entry name" value="GTP CYCLOHYDROLASE MPTA"/>
    <property type="match status" value="1"/>
</dbReference>
<keyword evidence="1 2" id="KW-0378">Hydrolase</keyword>
<reference evidence="4" key="1">
    <citation type="journal article" date="2018" name="Science">
        <title>A primordial and reversible TCA cycle in a facultatively chemolithoautotrophic thermophile.</title>
        <authorList>
            <person name="Nunoura T."/>
            <person name="Chikaraishi Y."/>
            <person name="Izaki R."/>
            <person name="Suwa T."/>
            <person name="Sato T."/>
            <person name="Harada T."/>
            <person name="Mori K."/>
            <person name="Kato Y."/>
            <person name="Miyazaki M."/>
            <person name="Shimamura S."/>
            <person name="Yanagawa K."/>
            <person name="Shuto A."/>
            <person name="Ohkouchi N."/>
            <person name="Fujita N."/>
            <person name="Takaki Y."/>
            <person name="Atomi H."/>
            <person name="Takai K."/>
        </authorList>
    </citation>
    <scope>NUCLEOTIDE SEQUENCE [LARGE SCALE GENOMIC DNA]</scope>
    <source>
        <strain evidence="4">DSM 17441 / JCM 13301 / NBRC 103674 / ABI70S6</strain>
    </source>
</reference>
<dbReference type="GO" id="GO:0046654">
    <property type="term" value="P:tetrahydrofolate biosynthetic process"/>
    <property type="evidence" value="ECO:0007669"/>
    <property type="project" value="UniProtKB-UniRule"/>
</dbReference>
<evidence type="ECO:0000313" key="4">
    <source>
        <dbReference type="Proteomes" id="UP000063234"/>
    </source>
</evidence>
<dbReference type="EMBL" id="AP013035">
    <property type="protein sequence ID" value="BAT72126.1"/>
    <property type="molecule type" value="Genomic_DNA"/>
</dbReference>
<comment type="similarity">
    <text evidence="2">Belongs to the GTP cyclohydrolase IV family.</text>
</comment>
<dbReference type="STRING" id="1298851.TST_1339"/>
<dbReference type="HAMAP" id="MF_01527_B">
    <property type="entry name" value="GTP_cyclohydrol_B"/>
    <property type="match status" value="1"/>
</dbReference>
<protein>
    <recommendedName>
        <fullName evidence="2">GTP cyclohydrolase FolE2</fullName>
        <ecNumber evidence="2">3.5.4.16</ecNumber>
    </recommendedName>
</protein>
<evidence type="ECO:0000256" key="2">
    <source>
        <dbReference type="HAMAP-Rule" id="MF_01527"/>
    </source>
</evidence>
<proteinExistence type="inferred from homology"/>
<dbReference type="Gene3D" id="3.10.270.10">
    <property type="entry name" value="Urate Oxidase"/>
    <property type="match status" value="1"/>
</dbReference>
<dbReference type="OrthoDB" id="9774824at2"/>
<gene>
    <name evidence="2" type="primary">folE2</name>
    <name evidence="3" type="ORF">TST_1339</name>
</gene>
<organism evidence="3 4">
    <name type="scientific">Thermosulfidibacter takaii (strain DSM 17441 / JCM 13301 / NBRC 103674 / ABI70S6)</name>
    <dbReference type="NCBI Taxonomy" id="1298851"/>
    <lineage>
        <taxon>Bacteria</taxon>
        <taxon>Pseudomonadati</taxon>
        <taxon>Thermosulfidibacterota</taxon>
        <taxon>Thermosulfidibacteria</taxon>
        <taxon>Thermosulfidibacterales</taxon>
        <taxon>Thermosulfidibacteraceae</taxon>
    </lineage>
</organism>
<keyword evidence="4" id="KW-1185">Reference proteome</keyword>
<comment type="catalytic activity">
    <reaction evidence="2">
        <text>GTP + H2O = 7,8-dihydroneopterin 3'-triphosphate + formate + H(+)</text>
        <dbReference type="Rhea" id="RHEA:17473"/>
        <dbReference type="ChEBI" id="CHEBI:15377"/>
        <dbReference type="ChEBI" id="CHEBI:15378"/>
        <dbReference type="ChEBI" id="CHEBI:15740"/>
        <dbReference type="ChEBI" id="CHEBI:37565"/>
        <dbReference type="ChEBI" id="CHEBI:58462"/>
        <dbReference type="EC" id="3.5.4.16"/>
    </reaction>
</comment>
<dbReference type="UniPathway" id="UPA00848">
    <property type="reaction ID" value="UER00151"/>
</dbReference>
<name>A0A0S3QUX0_THET7</name>
<dbReference type="RefSeq" id="WP_068550115.1">
    <property type="nucleotide sequence ID" value="NZ_AP013035.1"/>
</dbReference>
<sequence length="258" mass="30222">MRDLQNERDYRNIPIDRVGIKGLKYPITVLDRHHKEQPTVAEIDIAVGLPKEFRGTHMSRFVEILNNYRWKIHTARVLEILNKVMEKLPSHSAYLRINFPYFLEKQAPVSKEESLMNYNVSMEATLYENGKKEMLLTVEVPVMTLCPCSKEISDKNAHNQRALVKISVKMNKLVWIEELIETAESCASAQLYSLLKREDEKYITEYAYEHPVFVEDLVRDIALKLKKDERISWFRIEAESMESIHNHNAFAVVEAKNR</sequence>
<evidence type="ECO:0000313" key="3">
    <source>
        <dbReference type="EMBL" id="BAT72126.1"/>
    </source>
</evidence>
<dbReference type="KEGG" id="ttk:TST_1339"/>
<dbReference type="InterPro" id="IPR003801">
    <property type="entry name" value="GTP_cyclohydrolase_FolE2/MptA"/>
</dbReference>
<dbReference type="InterPro" id="IPR022838">
    <property type="entry name" value="GTP_cyclohydrolase_FolE2"/>
</dbReference>
<dbReference type="Pfam" id="PF02649">
    <property type="entry name" value="GCHY-1"/>
    <property type="match status" value="1"/>
</dbReference>
<accession>A0A0S3QUX0</accession>
<evidence type="ECO:0000256" key="1">
    <source>
        <dbReference type="ARBA" id="ARBA00022801"/>
    </source>
</evidence>
<dbReference type="NCBIfam" id="NF010200">
    <property type="entry name" value="PRK13674.1-1"/>
    <property type="match status" value="1"/>
</dbReference>
<dbReference type="AlphaFoldDB" id="A0A0S3QUX0"/>
<dbReference type="GO" id="GO:0003934">
    <property type="term" value="F:GTP cyclohydrolase I activity"/>
    <property type="evidence" value="ECO:0007669"/>
    <property type="project" value="UniProtKB-UniRule"/>
</dbReference>
<comment type="pathway">
    <text evidence="2">Cofactor biosynthesis; 7,8-dihydroneopterin triphosphate biosynthesis; 7,8-dihydroneopterin triphosphate from GTP: step 1/1.</text>
</comment>
<feature type="site" description="May be catalytically important" evidence="2">
    <location>
        <position position="146"/>
    </location>
</feature>
<dbReference type="Proteomes" id="UP000063234">
    <property type="component" value="Chromosome"/>
</dbReference>
<dbReference type="PANTHER" id="PTHR36445">
    <property type="entry name" value="GTP CYCLOHYDROLASE MPTA"/>
    <property type="match status" value="1"/>
</dbReference>
<dbReference type="PATRIC" id="fig|1298851.3.peg.1414"/>